<dbReference type="Pfam" id="PF06073">
    <property type="entry name" value="DUF934"/>
    <property type="match status" value="1"/>
</dbReference>
<protein>
    <submittedName>
        <fullName evidence="1">Uncharacterized conserved protein, DUF934 family</fullName>
    </submittedName>
</protein>
<accession>A0A1I4BS36</accession>
<reference evidence="1 2" key="1">
    <citation type="submission" date="2016-10" db="EMBL/GenBank/DDBJ databases">
        <authorList>
            <person name="de Groot N.N."/>
        </authorList>
    </citation>
    <scope>NUCLEOTIDE SEQUENCE [LARGE SCALE GENOMIC DNA]</scope>
    <source>
        <strain evidence="1 2">DSM 19981</strain>
    </source>
</reference>
<keyword evidence="2" id="KW-1185">Reference proteome</keyword>
<proteinExistence type="predicted"/>
<dbReference type="AlphaFoldDB" id="A0A1I4BS36"/>
<dbReference type="RefSeq" id="WP_092960896.1">
    <property type="nucleotide sequence ID" value="NZ_FOSQ01000006.1"/>
</dbReference>
<evidence type="ECO:0000313" key="1">
    <source>
        <dbReference type="EMBL" id="SFK70819.1"/>
    </source>
</evidence>
<dbReference type="PIRSF" id="PIRSF030820">
    <property type="entry name" value="UCP030820"/>
    <property type="match status" value="1"/>
</dbReference>
<dbReference type="Proteomes" id="UP000199473">
    <property type="component" value="Unassembled WGS sequence"/>
</dbReference>
<organism evidence="1 2">
    <name type="scientific">Falsiroseomonas stagni DSM 19981</name>
    <dbReference type="NCBI Taxonomy" id="1123062"/>
    <lineage>
        <taxon>Bacteria</taxon>
        <taxon>Pseudomonadati</taxon>
        <taxon>Pseudomonadota</taxon>
        <taxon>Alphaproteobacteria</taxon>
        <taxon>Acetobacterales</taxon>
        <taxon>Roseomonadaceae</taxon>
        <taxon>Falsiroseomonas</taxon>
    </lineage>
</organism>
<dbReference type="STRING" id="1123062.SAMN02745775_10631"/>
<evidence type="ECO:0000313" key="2">
    <source>
        <dbReference type="Proteomes" id="UP000199473"/>
    </source>
</evidence>
<sequence>MPLLDGDRLVEDIFARVADDEPLPEGAALVSIDRLQREGDTLAGRNAPLGVALPPGTNPATLKPWLPRLALVALTLPKHRDGRAFTQARALREYHGYTGEIRATGHVISDQYAALLRCGVTTVAVPEGTDATTWTRMRDTIPLAYQPAMTGDGDTNLLRRRVSLARHDAGANGAPGGV</sequence>
<dbReference type="InterPro" id="IPR008318">
    <property type="entry name" value="UCP030820"/>
</dbReference>
<dbReference type="OrthoDB" id="9800421at2"/>
<name>A0A1I4BS36_9PROT</name>
<gene>
    <name evidence="1" type="ORF">SAMN02745775_10631</name>
</gene>
<dbReference type="EMBL" id="FOSQ01000006">
    <property type="protein sequence ID" value="SFK70819.1"/>
    <property type="molecule type" value="Genomic_DNA"/>
</dbReference>